<evidence type="ECO:0000313" key="3">
    <source>
        <dbReference type="EMBL" id="QTH64401.1"/>
    </source>
</evidence>
<dbReference type="EMBL" id="CP072110">
    <property type="protein sequence ID" value="QTH64401.1"/>
    <property type="molecule type" value="Genomic_DNA"/>
</dbReference>
<dbReference type="Proteomes" id="UP000682739">
    <property type="component" value="Chromosome"/>
</dbReference>
<gene>
    <name evidence="3" type="ORF">J1N51_02625</name>
</gene>
<accession>A0A975DC56</accession>
<sequence>MTHTFKRLCLVLGFASLAFSNVALADFSLTGELNAVDPRGKSIKKDMPMAFTQVGDDFKFKIGKFEYKVPSRPEKYSIALVLQDNNFVWVQEFNKRPIKSFEWKLGEHNIRLYKEVLKKPVKGDYILAIDDKDYFFKNKLAQITFIYNEEGIEAIEVDGMVASIGLNRAKDECASQENKDKSAEEGSEEASAEDKKECEPPKG</sequence>
<evidence type="ECO:0000256" key="2">
    <source>
        <dbReference type="SAM" id="SignalP"/>
    </source>
</evidence>
<evidence type="ECO:0000313" key="4">
    <source>
        <dbReference type="Proteomes" id="UP000682739"/>
    </source>
</evidence>
<organism evidence="3 4">
    <name type="scientific">Psychrosphaera ytuae</name>
    <dbReference type="NCBI Taxonomy" id="2820710"/>
    <lineage>
        <taxon>Bacteria</taxon>
        <taxon>Pseudomonadati</taxon>
        <taxon>Pseudomonadota</taxon>
        <taxon>Gammaproteobacteria</taxon>
        <taxon>Alteromonadales</taxon>
        <taxon>Pseudoalteromonadaceae</taxon>
        <taxon>Psychrosphaera</taxon>
    </lineage>
</organism>
<feature type="compositionally biased region" description="Basic and acidic residues" evidence="1">
    <location>
        <begin position="192"/>
        <end position="203"/>
    </location>
</feature>
<dbReference type="KEGG" id="psym:J1N51_02625"/>
<evidence type="ECO:0000256" key="1">
    <source>
        <dbReference type="SAM" id="MobiDB-lite"/>
    </source>
</evidence>
<reference evidence="3" key="1">
    <citation type="submission" date="2021-03" db="EMBL/GenBank/DDBJ databases">
        <title>Description of Psychrosphaera ytuae sp. nov. isolated from deep sea sediment of South China Sea.</title>
        <authorList>
            <person name="Zhang J."/>
            <person name="Xu X.-D."/>
        </authorList>
    </citation>
    <scope>NUCLEOTIDE SEQUENCE</scope>
    <source>
        <strain evidence="3">MTZ26</strain>
    </source>
</reference>
<proteinExistence type="predicted"/>
<protein>
    <submittedName>
        <fullName evidence="3">Uncharacterized protein</fullName>
    </submittedName>
</protein>
<keyword evidence="4" id="KW-1185">Reference proteome</keyword>
<name>A0A975DC56_9GAMM</name>
<keyword evidence="2" id="KW-0732">Signal</keyword>
<feature type="signal peptide" evidence="2">
    <location>
        <begin position="1"/>
        <end position="25"/>
    </location>
</feature>
<dbReference type="RefSeq" id="WP_208832456.1">
    <property type="nucleotide sequence ID" value="NZ_CP072110.1"/>
</dbReference>
<feature type="chain" id="PRO_5037699372" evidence="2">
    <location>
        <begin position="26"/>
        <end position="203"/>
    </location>
</feature>
<feature type="compositionally biased region" description="Basic and acidic residues" evidence="1">
    <location>
        <begin position="171"/>
        <end position="184"/>
    </location>
</feature>
<feature type="region of interest" description="Disordered" evidence="1">
    <location>
        <begin position="171"/>
        <end position="203"/>
    </location>
</feature>
<dbReference type="AlphaFoldDB" id="A0A975DC56"/>